<protein>
    <submittedName>
        <fullName evidence="2">Uncharacterized protein</fullName>
    </submittedName>
</protein>
<name>A0A1V0SI30_9VIRU</name>
<gene>
    <name evidence="2" type="ORF">Klosneuvirus_1_232</name>
</gene>
<evidence type="ECO:0000313" key="2">
    <source>
        <dbReference type="EMBL" id="ARF11375.1"/>
    </source>
</evidence>
<dbReference type="InterPro" id="IPR043885">
    <property type="entry name" value="DUF5847"/>
</dbReference>
<dbReference type="EMBL" id="KY684108">
    <property type="protein sequence ID" value="ARF11375.1"/>
    <property type="molecule type" value="Genomic_DNA"/>
</dbReference>
<comment type="similarity">
    <text evidence="1">Belongs to the mimivirus R160 family.</text>
</comment>
<proteinExistence type="inferred from homology"/>
<organism evidence="2">
    <name type="scientific">Klosneuvirus KNV1</name>
    <dbReference type="NCBI Taxonomy" id="1977640"/>
    <lineage>
        <taxon>Viruses</taxon>
        <taxon>Varidnaviria</taxon>
        <taxon>Bamfordvirae</taxon>
        <taxon>Nucleocytoviricota</taxon>
        <taxon>Megaviricetes</taxon>
        <taxon>Imitervirales</taxon>
        <taxon>Mimiviridae</taxon>
        <taxon>Klosneuvirinae</taxon>
        <taxon>Klosneuvirus</taxon>
    </lineage>
</organism>
<dbReference type="Pfam" id="PF19165">
    <property type="entry name" value="DUF5847"/>
    <property type="match status" value="1"/>
</dbReference>
<sequence>MKDKVFINGPINVVRLEGEVNRIKKVLYVFMDNHMDVTQQTKCDDIRSKDIHNYFIENFDKISEGNKIYDFFLEMFPTYLIGKGSYRKDMYLLETRDLFLKSFSINRQKNVVGKSNNFPNVRLHYIDIRDYIIDNYDRLFELDGYIDDIINNGFVGQNDIDVIRDTLTMELNDIMTVYDIMYGKTKYKNVKLKPAVPTSHTDLQKYKSEDYLKRTRQFIDKIKTRYTHSNIKKKLNGIIDNEIQKQFQKYYDHLDNYYTVLDSMGSELNVRHDRLYIDRHLVPGYGKPYYHTLSLFAKLSMVNSIKSDYVFDIFVYIMDVFFMRRLLEKDYVTNAISYTGSLHSDNYIYFLVKYFDFKITHYSYLKGDDIEKVTKVIKETDNPRDLDPYFYPPVLKQCSDMTDFPKLFE</sequence>
<evidence type="ECO:0000256" key="1">
    <source>
        <dbReference type="ARBA" id="ARBA00023598"/>
    </source>
</evidence>
<reference evidence="2" key="1">
    <citation type="journal article" date="2017" name="Science">
        <title>Giant viruses with an expanded complement of translation system components.</title>
        <authorList>
            <person name="Schulz F."/>
            <person name="Yutin N."/>
            <person name="Ivanova N.N."/>
            <person name="Ortega D.R."/>
            <person name="Lee T.K."/>
            <person name="Vierheilig J."/>
            <person name="Daims H."/>
            <person name="Horn M."/>
            <person name="Wagner M."/>
            <person name="Jensen G.J."/>
            <person name="Kyrpides N.C."/>
            <person name="Koonin E.V."/>
            <person name="Woyke T."/>
        </authorList>
    </citation>
    <scope>NUCLEOTIDE SEQUENCE</scope>
    <source>
        <strain evidence="2">KNV1</strain>
    </source>
</reference>
<accession>A0A1V0SI30</accession>